<dbReference type="NCBIfam" id="NF007256">
    <property type="entry name" value="PRK09705.1"/>
    <property type="match status" value="1"/>
</dbReference>
<dbReference type="InterPro" id="IPR011701">
    <property type="entry name" value="MFS"/>
</dbReference>
<dbReference type="PANTHER" id="PTHR23523:SF1">
    <property type="entry name" value="CYANATE TRANSPORT PROTEIN CYNX"/>
    <property type="match status" value="1"/>
</dbReference>
<organism evidence="7 8">
    <name type="scientific">Trabulsiella guamensis ATCC 49490</name>
    <dbReference type="NCBI Taxonomy" id="1005994"/>
    <lineage>
        <taxon>Bacteria</taxon>
        <taxon>Pseudomonadati</taxon>
        <taxon>Pseudomonadota</taxon>
        <taxon>Gammaproteobacteria</taxon>
        <taxon>Enterobacterales</taxon>
        <taxon>Enterobacteriaceae</taxon>
        <taxon>Trabulsiella</taxon>
    </lineage>
</organism>
<dbReference type="GO" id="GO:0022857">
    <property type="term" value="F:transmembrane transporter activity"/>
    <property type="evidence" value="ECO:0007669"/>
    <property type="project" value="InterPro"/>
</dbReference>
<feature type="domain" description="Major facilitator superfamily (MFS) profile" evidence="6">
    <location>
        <begin position="12"/>
        <end position="390"/>
    </location>
</feature>
<reference evidence="8" key="1">
    <citation type="submission" date="2014-05" db="EMBL/GenBank/DDBJ databases">
        <title>ATOL: Assembling a taxonomically balanced genome-scale reconstruction of the evolutionary history of the Enterobacteriaceae.</title>
        <authorList>
            <person name="Plunkett G. III"/>
            <person name="Neeno-Eckwall E.C."/>
            <person name="Glasner J.D."/>
            <person name="Perna N.T."/>
        </authorList>
    </citation>
    <scope>NUCLEOTIDE SEQUENCE [LARGE SCALE GENOMIC DNA]</scope>
    <source>
        <strain evidence="8">ATCC 49490</strain>
    </source>
</reference>
<dbReference type="EMBL" id="JMTB01000077">
    <property type="protein sequence ID" value="KFC06883.1"/>
    <property type="molecule type" value="Genomic_DNA"/>
</dbReference>
<dbReference type="AlphaFoldDB" id="A0A085A9I8"/>
<dbReference type="PANTHER" id="PTHR23523">
    <property type="match status" value="1"/>
</dbReference>
<dbReference type="InterPro" id="IPR052524">
    <property type="entry name" value="MFS_Cyanate_Porter"/>
</dbReference>
<dbReference type="SUPFAM" id="SSF103473">
    <property type="entry name" value="MFS general substrate transporter"/>
    <property type="match status" value="1"/>
</dbReference>
<feature type="transmembrane region" description="Helical" evidence="5">
    <location>
        <begin position="140"/>
        <end position="160"/>
    </location>
</feature>
<feature type="transmembrane region" description="Helical" evidence="5">
    <location>
        <begin position="251"/>
        <end position="270"/>
    </location>
</feature>
<keyword evidence="2 5" id="KW-0812">Transmembrane</keyword>
<name>A0A085A9I8_9ENTR</name>
<keyword evidence="3 5" id="KW-1133">Transmembrane helix</keyword>
<evidence type="ECO:0000313" key="8">
    <source>
        <dbReference type="Proteomes" id="UP000028630"/>
    </source>
</evidence>
<feature type="transmembrane region" description="Helical" evidence="5">
    <location>
        <begin position="369"/>
        <end position="387"/>
    </location>
</feature>
<feature type="transmembrane region" description="Helical" evidence="5">
    <location>
        <begin position="106"/>
        <end position="128"/>
    </location>
</feature>
<gene>
    <name evidence="7" type="ORF">GTGU_02286</name>
</gene>
<dbReference type="eggNOG" id="COG2807">
    <property type="taxonomic scope" value="Bacteria"/>
</dbReference>
<dbReference type="InterPro" id="IPR036259">
    <property type="entry name" value="MFS_trans_sf"/>
</dbReference>
<protein>
    <submittedName>
        <fullName evidence="7">Cyanate transport protein</fullName>
    </submittedName>
</protein>
<feature type="transmembrane region" description="Helical" evidence="5">
    <location>
        <begin position="172"/>
        <end position="189"/>
    </location>
</feature>
<evidence type="ECO:0000313" key="7">
    <source>
        <dbReference type="EMBL" id="KFC06883.1"/>
    </source>
</evidence>
<evidence type="ECO:0000256" key="5">
    <source>
        <dbReference type="SAM" id="Phobius"/>
    </source>
</evidence>
<feature type="transmembrane region" description="Helical" evidence="5">
    <location>
        <begin position="277"/>
        <end position="296"/>
    </location>
</feature>
<feature type="transmembrane region" description="Helical" evidence="5">
    <location>
        <begin position="302"/>
        <end position="324"/>
    </location>
</feature>
<evidence type="ECO:0000259" key="6">
    <source>
        <dbReference type="PROSITE" id="PS50850"/>
    </source>
</evidence>
<dbReference type="Proteomes" id="UP000028630">
    <property type="component" value="Unassembled WGS sequence"/>
</dbReference>
<proteinExistence type="predicted"/>
<dbReference type="PROSITE" id="PS50850">
    <property type="entry name" value="MFS"/>
    <property type="match status" value="1"/>
</dbReference>
<dbReference type="InterPro" id="IPR020846">
    <property type="entry name" value="MFS_dom"/>
</dbReference>
<sequence>MGTKTVMNKTPRFGLMLLVLVLMGLNMRPLLTSVGPLLPQLRAASGMSFTVAALLTALPVVAMGGLALAGSWINTHISERNSVALSLLMVATGALLRELAPQSVVLLSSALLGGIGIGIIQVVMPTVIKRLFHRRMPQVMGLWSAALMGGGGLGAALTPWLAAHSDVWHRSLAWWALPAVIALIGWWPNSKSLAQDEQKTASTRVRITFHPRAWTLGLYFGVINGGYASLIAWLPPYYIQLGTSAQFSGTLLALMTVGQTAGALILPMLARRQDRRFLLMLALLLQMIGFCGFIAAPLHMSIFWAVICGFGLGGAFPLCLVLALDHASHPVIAGRLVAFMQGIGFIIAGLSPYLSGVLRSLSGNYLMDWTFHAFCVAGLMLLTLRFVPAHYPPEWIEKI</sequence>
<feature type="transmembrane region" description="Helical" evidence="5">
    <location>
        <begin position="336"/>
        <end position="354"/>
    </location>
</feature>
<keyword evidence="1" id="KW-1003">Cell membrane</keyword>
<dbReference type="Pfam" id="PF07690">
    <property type="entry name" value="MFS_1"/>
    <property type="match status" value="1"/>
</dbReference>
<evidence type="ECO:0000256" key="3">
    <source>
        <dbReference type="ARBA" id="ARBA00022989"/>
    </source>
</evidence>
<feature type="transmembrane region" description="Helical" evidence="5">
    <location>
        <begin position="49"/>
        <end position="70"/>
    </location>
</feature>
<evidence type="ECO:0000256" key="1">
    <source>
        <dbReference type="ARBA" id="ARBA00022475"/>
    </source>
</evidence>
<feature type="transmembrane region" description="Helical" evidence="5">
    <location>
        <begin position="82"/>
        <end position="100"/>
    </location>
</feature>
<feature type="transmembrane region" description="Helical" evidence="5">
    <location>
        <begin position="216"/>
        <end position="239"/>
    </location>
</feature>
<keyword evidence="8" id="KW-1185">Reference proteome</keyword>
<evidence type="ECO:0000256" key="4">
    <source>
        <dbReference type="ARBA" id="ARBA00023136"/>
    </source>
</evidence>
<dbReference type="CDD" id="cd17410">
    <property type="entry name" value="MFS_CynX_like"/>
    <property type="match status" value="1"/>
</dbReference>
<keyword evidence="4 5" id="KW-0472">Membrane</keyword>
<accession>A0A085A9I8</accession>
<evidence type="ECO:0000256" key="2">
    <source>
        <dbReference type="ARBA" id="ARBA00022692"/>
    </source>
</evidence>
<dbReference type="Gene3D" id="1.20.1250.20">
    <property type="entry name" value="MFS general substrate transporter like domains"/>
    <property type="match status" value="1"/>
</dbReference>
<comment type="caution">
    <text evidence="7">The sequence shown here is derived from an EMBL/GenBank/DDBJ whole genome shotgun (WGS) entry which is preliminary data.</text>
</comment>